<name>A0A1E7EUE3_9STRA</name>
<dbReference type="PROSITE" id="PS50056">
    <property type="entry name" value="TYR_PHOSPHATASE_2"/>
    <property type="match status" value="1"/>
</dbReference>
<dbReference type="SUPFAM" id="SSF52799">
    <property type="entry name" value="(Phosphotyrosine protein) phosphatases II"/>
    <property type="match status" value="1"/>
</dbReference>
<dbReference type="Pfam" id="PF22785">
    <property type="entry name" value="Tc-R-P"/>
    <property type="match status" value="1"/>
</dbReference>
<proteinExistence type="predicted"/>
<dbReference type="OrthoDB" id="35836at2759"/>
<keyword evidence="3" id="KW-1185">Reference proteome</keyword>
<evidence type="ECO:0000313" key="2">
    <source>
        <dbReference type="EMBL" id="OEU09449.1"/>
    </source>
</evidence>
<feature type="domain" description="Tyrosine specific protein phosphatases" evidence="1">
    <location>
        <begin position="114"/>
        <end position="186"/>
    </location>
</feature>
<dbReference type="KEGG" id="fcy:FRACYDRAFT_271343"/>
<sequence length="191" mass="21672">MSSTTTPSSRIIVTESQPILTPRNPDTPHNFGRISYREETLFTAERPGHYKKEFPPSIIDDWIQHVKKKGINNVLIIMDDNEFDVYEGIDLKEFYRQAGLIVHHIPFTSPNSHEHIMALLQKLDADGQKVVAHCSGGKGRCGRVSCAWLCKKWCLSPIEASQEFIDQAVENGLYRLGDVQKLKKWIGYGSC</sequence>
<dbReference type="Proteomes" id="UP000095751">
    <property type="component" value="Unassembled WGS sequence"/>
</dbReference>
<reference evidence="2 3" key="1">
    <citation type="submission" date="2016-09" db="EMBL/GenBank/DDBJ databases">
        <title>Extensive genetic diversity and differential bi-allelic expression allows diatom success in the polar Southern Ocean.</title>
        <authorList>
            <consortium name="DOE Joint Genome Institute"/>
            <person name="Mock T."/>
            <person name="Otillar R.P."/>
            <person name="Strauss J."/>
            <person name="Dupont C."/>
            <person name="Frickenhaus S."/>
            <person name="Maumus F."/>
            <person name="Mcmullan M."/>
            <person name="Sanges R."/>
            <person name="Schmutz J."/>
            <person name="Toseland A."/>
            <person name="Valas R."/>
            <person name="Veluchamy A."/>
            <person name="Ward B.J."/>
            <person name="Allen A."/>
            <person name="Barry K."/>
            <person name="Falciatore A."/>
            <person name="Ferrante M."/>
            <person name="Fortunato A.E."/>
            <person name="Gloeckner G."/>
            <person name="Gruber A."/>
            <person name="Hipkin R."/>
            <person name="Janech M."/>
            <person name="Kroth P."/>
            <person name="Leese F."/>
            <person name="Lindquist E."/>
            <person name="Lyon B.R."/>
            <person name="Martin J."/>
            <person name="Mayer C."/>
            <person name="Parker M."/>
            <person name="Quesneville H."/>
            <person name="Raymond J."/>
            <person name="Uhlig C."/>
            <person name="Valentin K.U."/>
            <person name="Worden A.Z."/>
            <person name="Armbrust E.V."/>
            <person name="Bowler C."/>
            <person name="Green B."/>
            <person name="Moulton V."/>
            <person name="Van Oosterhout C."/>
            <person name="Grigoriev I."/>
        </authorList>
    </citation>
    <scope>NUCLEOTIDE SEQUENCE [LARGE SCALE GENOMIC DNA]</scope>
    <source>
        <strain evidence="2 3">CCMP1102</strain>
    </source>
</reference>
<dbReference type="EMBL" id="KV784375">
    <property type="protein sequence ID" value="OEU09449.1"/>
    <property type="molecule type" value="Genomic_DNA"/>
</dbReference>
<dbReference type="InParanoid" id="A0A1E7EUE3"/>
<evidence type="ECO:0000259" key="1">
    <source>
        <dbReference type="PROSITE" id="PS50056"/>
    </source>
</evidence>
<dbReference type="AlphaFoldDB" id="A0A1E7EUE3"/>
<dbReference type="InterPro" id="IPR000387">
    <property type="entry name" value="Tyr_Pase_dom"/>
</dbReference>
<evidence type="ECO:0000313" key="3">
    <source>
        <dbReference type="Proteomes" id="UP000095751"/>
    </source>
</evidence>
<dbReference type="InterPro" id="IPR029021">
    <property type="entry name" value="Prot-tyrosine_phosphatase-like"/>
</dbReference>
<dbReference type="Gene3D" id="3.90.190.10">
    <property type="entry name" value="Protein tyrosine phosphatase superfamily"/>
    <property type="match status" value="1"/>
</dbReference>
<organism evidence="2 3">
    <name type="scientific">Fragilariopsis cylindrus CCMP1102</name>
    <dbReference type="NCBI Taxonomy" id="635003"/>
    <lineage>
        <taxon>Eukaryota</taxon>
        <taxon>Sar</taxon>
        <taxon>Stramenopiles</taxon>
        <taxon>Ochrophyta</taxon>
        <taxon>Bacillariophyta</taxon>
        <taxon>Bacillariophyceae</taxon>
        <taxon>Bacillariophycidae</taxon>
        <taxon>Bacillariales</taxon>
        <taxon>Bacillariaceae</taxon>
        <taxon>Fragilariopsis</taxon>
    </lineage>
</organism>
<protein>
    <recommendedName>
        <fullName evidence="1">Tyrosine specific protein phosphatases domain-containing protein</fullName>
    </recommendedName>
</protein>
<accession>A0A1E7EUE3</accession>
<gene>
    <name evidence="2" type="ORF">FRACYDRAFT_271343</name>
</gene>